<evidence type="ECO:0000313" key="1">
    <source>
        <dbReference type="EMBL" id="KVI04587.1"/>
    </source>
</evidence>
<accession>A0A103Y8Q6</accession>
<dbReference type="EMBL" id="LEKV01001975">
    <property type="protein sequence ID" value="KVI04587.1"/>
    <property type="molecule type" value="Genomic_DNA"/>
</dbReference>
<reference evidence="1 2" key="1">
    <citation type="journal article" date="2016" name="Sci. Rep.">
        <title>The genome sequence of the outbreeding globe artichoke constructed de novo incorporating a phase-aware low-pass sequencing strategy of F1 progeny.</title>
        <authorList>
            <person name="Scaglione D."/>
            <person name="Reyes-Chin-Wo S."/>
            <person name="Acquadro A."/>
            <person name="Froenicke L."/>
            <person name="Portis E."/>
            <person name="Beitel C."/>
            <person name="Tirone M."/>
            <person name="Mauro R."/>
            <person name="Lo Monaco A."/>
            <person name="Mauromicale G."/>
            <person name="Faccioli P."/>
            <person name="Cattivelli L."/>
            <person name="Rieseberg L."/>
            <person name="Michelmore R."/>
            <person name="Lanteri S."/>
        </authorList>
    </citation>
    <scope>NUCLEOTIDE SEQUENCE [LARGE SCALE GENOMIC DNA]</scope>
    <source>
        <strain evidence="1">2C</strain>
    </source>
</reference>
<keyword evidence="2" id="KW-1185">Reference proteome</keyword>
<proteinExistence type="predicted"/>
<gene>
    <name evidence="1" type="ORF">Ccrd_017095</name>
</gene>
<comment type="caution">
    <text evidence="1">The sequence shown here is derived from an EMBL/GenBank/DDBJ whole genome shotgun (WGS) entry which is preliminary data.</text>
</comment>
<dbReference type="Proteomes" id="UP000243975">
    <property type="component" value="Unassembled WGS sequence"/>
</dbReference>
<dbReference type="AlphaFoldDB" id="A0A103Y8Q6"/>
<protein>
    <submittedName>
        <fullName evidence="1">Uncharacterized protein</fullName>
    </submittedName>
</protein>
<name>A0A103Y8Q6_CYNCS</name>
<dbReference type="Gramene" id="KVI04587">
    <property type="protein sequence ID" value="KVI04587"/>
    <property type="gene ID" value="Ccrd_017095"/>
</dbReference>
<organism evidence="1 2">
    <name type="scientific">Cynara cardunculus var. scolymus</name>
    <name type="common">Globe artichoke</name>
    <name type="synonym">Cynara scolymus</name>
    <dbReference type="NCBI Taxonomy" id="59895"/>
    <lineage>
        <taxon>Eukaryota</taxon>
        <taxon>Viridiplantae</taxon>
        <taxon>Streptophyta</taxon>
        <taxon>Embryophyta</taxon>
        <taxon>Tracheophyta</taxon>
        <taxon>Spermatophyta</taxon>
        <taxon>Magnoliopsida</taxon>
        <taxon>eudicotyledons</taxon>
        <taxon>Gunneridae</taxon>
        <taxon>Pentapetalae</taxon>
        <taxon>asterids</taxon>
        <taxon>campanulids</taxon>
        <taxon>Asterales</taxon>
        <taxon>Asteraceae</taxon>
        <taxon>Carduoideae</taxon>
        <taxon>Cardueae</taxon>
        <taxon>Carduinae</taxon>
        <taxon>Cynara</taxon>
    </lineage>
</organism>
<evidence type="ECO:0000313" key="2">
    <source>
        <dbReference type="Proteomes" id="UP000243975"/>
    </source>
</evidence>
<sequence>MLSITLGFITDRSSPSPAPTAREYCQRSIERTLSSPNGQSMLGRSLSSRRTIFSLLLLLLPPFALKPINGFKTSNGQSMFGKSVLATDLVQEFHFNLYMYVLIVWIVNSILKRFKLPLHDSGDSILYWNRVVLKLSNLTMISESVPEFKLISKTAEKKIKDAGVL</sequence>